<name>S6B836_RIPPE</name>
<dbReference type="EMBL" id="AB842298">
    <property type="protein sequence ID" value="BAN67668.1"/>
    <property type="molecule type" value="mRNA"/>
</dbReference>
<accession>S6B836</accession>
<sequence length="148" mass="16759">MTSSRCMLVLACLACIGIASGRHLAPGAPDIFTRLTRSLDDNQSAFNDDDELTELLRPTRSLDDNQSAFNEEDELAELERPTRSLDDNQSAFNEEDDLAELQRPTRSLDDNQSAIVEDDKFQHELVRQKRGKVPIIYCNRKTGVCKRM</sequence>
<keyword evidence="2" id="KW-0732">Signal</keyword>
<proteinExistence type="evidence at transcript level"/>
<feature type="compositionally biased region" description="Basic and acidic residues" evidence="1">
    <location>
        <begin position="77"/>
        <end position="86"/>
    </location>
</feature>
<evidence type="ECO:0000256" key="1">
    <source>
        <dbReference type="SAM" id="MobiDB-lite"/>
    </source>
</evidence>
<evidence type="ECO:0000313" key="3">
    <source>
        <dbReference type="EMBL" id="BAN67668.1"/>
    </source>
</evidence>
<evidence type="ECO:0000256" key="2">
    <source>
        <dbReference type="SAM" id="SignalP"/>
    </source>
</evidence>
<protein>
    <submittedName>
        <fullName evidence="3">Thanatin</fullName>
    </submittedName>
</protein>
<feature type="region of interest" description="Disordered" evidence="1">
    <location>
        <begin position="59"/>
        <end position="91"/>
    </location>
</feature>
<feature type="signal peptide" evidence="2">
    <location>
        <begin position="1"/>
        <end position="21"/>
    </location>
</feature>
<reference evidence="3" key="1">
    <citation type="submission" date="2013-08" db="EMBL/GenBank/DDBJ databases">
        <title>Riptortus pedestris genes for riptocin and thanatin.</title>
        <authorList>
            <person name="Lee B.L."/>
            <person name="Kim C.H."/>
            <person name="Heo Y.R."/>
        </authorList>
    </citation>
    <scope>NUCLEOTIDE SEQUENCE</scope>
</reference>
<feature type="chain" id="PRO_5004536411" evidence="2">
    <location>
        <begin position="22"/>
        <end position="148"/>
    </location>
</feature>
<organism evidence="3">
    <name type="scientific">Riptortus pedestris</name>
    <name type="common">Bean bug</name>
    <dbReference type="NCBI Taxonomy" id="329032"/>
    <lineage>
        <taxon>Eukaryota</taxon>
        <taxon>Metazoa</taxon>
        <taxon>Ecdysozoa</taxon>
        <taxon>Arthropoda</taxon>
        <taxon>Hexapoda</taxon>
        <taxon>Insecta</taxon>
        <taxon>Pterygota</taxon>
        <taxon>Neoptera</taxon>
        <taxon>Paraneoptera</taxon>
        <taxon>Hemiptera</taxon>
        <taxon>Heteroptera</taxon>
        <taxon>Panheteroptera</taxon>
        <taxon>Pentatomomorpha</taxon>
        <taxon>Coreoidea</taxon>
        <taxon>Alydidae</taxon>
        <taxon>Riptortus</taxon>
    </lineage>
</organism>
<dbReference type="AlphaFoldDB" id="S6B836"/>